<dbReference type="PANTHER" id="PTHR30069">
    <property type="entry name" value="TONB-DEPENDENT OUTER MEMBRANE RECEPTOR"/>
    <property type="match status" value="1"/>
</dbReference>
<reference evidence="10" key="1">
    <citation type="journal article" date="2019" name="Int. J. Syst. Evol. Microbiol.">
        <title>The Global Catalogue of Microorganisms (GCM) 10K type strain sequencing project: providing services to taxonomists for standard genome sequencing and annotation.</title>
        <authorList>
            <consortium name="The Broad Institute Genomics Platform"/>
            <consortium name="The Broad Institute Genome Sequencing Center for Infectious Disease"/>
            <person name="Wu L."/>
            <person name="Ma J."/>
        </authorList>
    </citation>
    <scope>NUCLEOTIDE SEQUENCE [LARGE SCALE GENOMIC DNA]</scope>
    <source>
        <strain evidence="10">JCM 4087</strain>
    </source>
</reference>
<evidence type="ECO:0000313" key="10">
    <source>
        <dbReference type="Proteomes" id="UP001596091"/>
    </source>
</evidence>
<evidence type="ECO:0000256" key="2">
    <source>
        <dbReference type="ARBA" id="ARBA00022448"/>
    </source>
</evidence>
<evidence type="ECO:0000256" key="7">
    <source>
        <dbReference type="SAM" id="SignalP"/>
    </source>
</evidence>
<evidence type="ECO:0000313" key="9">
    <source>
        <dbReference type="EMBL" id="MFC5865368.1"/>
    </source>
</evidence>
<gene>
    <name evidence="9" type="ORF">ACFPT7_23895</name>
</gene>
<dbReference type="PANTHER" id="PTHR30069:SF46">
    <property type="entry name" value="OAR PROTEIN"/>
    <property type="match status" value="1"/>
</dbReference>
<dbReference type="Proteomes" id="UP001596091">
    <property type="component" value="Unassembled WGS sequence"/>
</dbReference>
<keyword evidence="3" id="KW-1134">Transmembrane beta strand</keyword>
<feature type="signal peptide" evidence="7">
    <location>
        <begin position="1"/>
        <end position="25"/>
    </location>
</feature>
<keyword evidence="5" id="KW-0472">Membrane</keyword>
<comment type="subcellular location">
    <subcellularLocation>
        <location evidence="1">Cell outer membrane</location>
        <topology evidence="1">Multi-pass membrane protein</topology>
    </subcellularLocation>
</comment>
<feature type="domain" description="TonB-dependent transporter Oar-like beta-barrel" evidence="8">
    <location>
        <begin position="247"/>
        <end position="1162"/>
    </location>
</feature>
<keyword evidence="7" id="KW-0732">Signal</keyword>
<keyword evidence="2" id="KW-0813">Transport</keyword>
<proteinExistence type="predicted"/>
<evidence type="ECO:0000256" key="5">
    <source>
        <dbReference type="ARBA" id="ARBA00023136"/>
    </source>
</evidence>
<protein>
    <submittedName>
        <fullName evidence="9">Carboxypeptidase regulatory-like domain-containing protein</fullName>
    </submittedName>
</protein>
<organism evidence="9 10">
    <name type="scientific">Acidicapsa dinghuensis</name>
    <dbReference type="NCBI Taxonomy" id="2218256"/>
    <lineage>
        <taxon>Bacteria</taxon>
        <taxon>Pseudomonadati</taxon>
        <taxon>Acidobacteriota</taxon>
        <taxon>Terriglobia</taxon>
        <taxon>Terriglobales</taxon>
        <taxon>Acidobacteriaceae</taxon>
        <taxon>Acidicapsa</taxon>
    </lineage>
</organism>
<dbReference type="EMBL" id="JBHSPH010000019">
    <property type="protein sequence ID" value="MFC5865368.1"/>
    <property type="molecule type" value="Genomic_DNA"/>
</dbReference>
<feature type="chain" id="PRO_5045771375" evidence="7">
    <location>
        <begin position="26"/>
        <end position="1169"/>
    </location>
</feature>
<keyword evidence="6" id="KW-0998">Cell outer membrane</keyword>
<sequence>MSKRQLSIFCTLLAILTVLAPTAWSQEVTATIVGNITDQSGAAIAGTTIKATSVDRGTSYNAVSNDAGLYRISELPAGSYTLTVEKTGFASVSHDQFVLAVNQVARIDFALKVGQVTETLEVTGAPPVLEKDSTQVSTVIDAETNDNLPLASRNYVQLTLLAPGAVTTDPSSFNNGNNTAGYGGRPLINGNREQANNFLLDGMDNNQVSDNLLGYTPAPDAIQEFNLITNNAPAEFGNFEGGIVNATIKSGTNKIHGDVWEYFRNDVLNANSWSNNLTDLEKSKIRWNMFGFTVGGPILRNKLFFFADYQGQRFDIPSSEGQITVATAAERTGDYSALCSAGFDDSGNCKGTGQLYNPCASFSAPCTPGSTPASPRNPFPNNQIPTAMISPVATALFSSSLYPTAANTNLQNNAINTSVSAENVDQGDLKIDYMVDSKDNISYRFTRAYQNNPANNSVALLSNSYATTPIYNTVGNWTRTLSNNLLNSFRFGWSHITLNSGNSWASGVGQLGNTLGIGNGNPGSLDGLLALNFSNSTLNNLGTTESTQSFDDHVWQVEDSLSWTHGRHSFKFGGQYWREIIKTFYAGNNGELGFLDFNGQFTAVNSASAGTGTGDGGADFVLGLPQSYGRGVSTGATWQQYENVIGIYAEDTWRITDNLTLNLGLRYDTHSPWVESNNQQANYNINTGNIDLAGQNGASGALYNGFYGARDLQPRVGFAWTPAMLHERTVVRGAFTVSSYLEGTGTNLRLTLNPPFTPAEINATYNNVNLPQTDTTDGIVGSGTNASCAAPAYACYAQALLRVWDPNVQPAIAYQWNLTVQQQIAKGTTFQVGYVGQKGIHLMVPFDYGQRVLASSSSCGTLPSDLACTTDSPYFAKNLGLYSVLGNPGLTDTSGKVLLTSVNNGINEGATISGTKSNGNMEYNSLQAILQKEASHGLQGQLSYTYSKCMSDSTGYYGAWNNALSASAYWQNVYDQRAEWAPCYYDATHVLSAYSVYQLPFGQGKQFASGVRKPVDEIIGGWAVSPIVSFRTGWPMPIFGASDNSGTFSRGARADCGALPSIENSFLPGIGRQWFTNDGNFTQPAVGTFGDCSPQLAGLRSPRYTDVDASVHKDFSISERFRVQFRTDFINAFNHVQYNAPNTSIGSTMGQITSSQPPRNIQLALKIYY</sequence>
<dbReference type="Gene3D" id="2.60.40.1120">
    <property type="entry name" value="Carboxypeptidase-like, regulatory domain"/>
    <property type="match status" value="1"/>
</dbReference>
<dbReference type="InterPro" id="IPR013784">
    <property type="entry name" value="Carb-bd-like_fold"/>
</dbReference>
<evidence type="ECO:0000256" key="4">
    <source>
        <dbReference type="ARBA" id="ARBA00022692"/>
    </source>
</evidence>
<dbReference type="InterPro" id="IPR057601">
    <property type="entry name" value="Oar-like_b-barrel"/>
</dbReference>
<evidence type="ECO:0000256" key="6">
    <source>
        <dbReference type="ARBA" id="ARBA00023237"/>
    </source>
</evidence>
<dbReference type="InterPro" id="IPR039426">
    <property type="entry name" value="TonB-dep_rcpt-like"/>
</dbReference>
<evidence type="ECO:0000256" key="3">
    <source>
        <dbReference type="ARBA" id="ARBA00022452"/>
    </source>
</evidence>
<dbReference type="RefSeq" id="WP_263342356.1">
    <property type="nucleotide sequence ID" value="NZ_JAGSYH010000011.1"/>
</dbReference>
<dbReference type="SUPFAM" id="SSF49452">
    <property type="entry name" value="Starch-binding domain-like"/>
    <property type="match status" value="1"/>
</dbReference>
<comment type="caution">
    <text evidence="9">The sequence shown here is derived from an EMBL/GenBank/DDBJ whole genome shotgun (WGS) entry which is preliminary data.</text>
</comment>
<evidence type="ECO:0000259" key="8">
    <source>
        <dbReference type="Pfam" id="PF25183"/>
    </source>
</evidence>
<dbReference type="SUPFAM" id="SSF56935">
    <property type="entry name" value="Porins"/>
    <property type="match status" value="1"/>
</dbReference>
<keyword evidence="10" id="KW-1185">Reference proteome</keyword>
<dbReference type="Pfam" id="PF13620">
    <property type="entry name" value="CarboxypepD_reg"/>
    <property type="match status" value="1"/>
</dbReference>
<accession>A0ABW1EMT5</accession>
<dbReference type="Gene3D" id="2.40.170.20">
    <property type="entry name" value="TonB-dependent receptor, beta-barrel domain"/>
    <property type="match status" value="1"/>
</dbReference>
<dbReference type="Pfam" id="PF25183">
    <property type="entry name" value="OMP_b-brl_4"/>
    <property type="match status" value="1"/>
</dbReference>
<keyword evidence="4" id="KW-0812">Transmembrane</keyword>
<name>A0ABW1EMT5_9BACT</name>
<evidence type="ECO:0000256" key="1">
    <source>
        <dbReference type="ARBA" id="ARBA00004571"/>
    </source>
</evidence>
<dbReference type="InterPro" id="IPR036942">
    <property type="entry name" value="Beta-barrel_TonB_sf"/>
</dbReference>